<dbReference type="Proteomes" id="UP000807469">
    <property type="component" value="Unassembled WGS sequence"/>
</dbReference>
<dbReference type="AlphaFoldDB" id="A0A9P6CLV9"/>
<dbReference type="OrthoDB" id="3266461at2759"/>
<evidence type="ECO:0000313" key="2">
    <source>
        <dbReference type="EMBL" id="KAF9471067.1"/>
    </source>
</evidence>
<sequence>MFARNWVSSIVRIVFPGVAARFSACAKWHEEQYGFKPLFGMFFNLYSRQAIPLSSEIVLPLNFPSPGKRFNHFKRTWLVLWEAAIAIHLPPWTMLAYPSSLLYHFNIDVADFKFVTTDGNERPTPQNSTPLEEGDDEGRGSLVYFNQASLYQSSELDHPTVAAAKASGLSGVVDFPSSVQEAFQKYSKFIPLERSDVKK</sequence>
<gene>
    <name evidence="2" type="ORF">BDN70DRAFT_901632</name>
</gene>
<protein>
    <submittedName>
        <fullName evidence="2">Uncharacterized protein</fullName>
    </submittedName>
</protein>
<comment type="caution">
    <text evidence="2">The sequence shown here is derived from an EMBL/GenBank/DDBJ whole genome shotgun (WGS) entry which is preliminary data.</text>
</comment>
<evidence type="ECO:0000313" key="3">
    <source>
        <dbReference type="Proteomes" id="UP000807469"/>
    </source>
</evidence>
<keyword evidence="3" id="KW-1185">Reference proteome</keyword>
<feature type="chain" id="PRO_5040340898" evidence="1">
    <location>
        <begin position="21"/>
        <end position="199"/>
    </location>
</feature>
<organism evidence="2 3">
    <name type="scientific">Pholiota conissans</name>
    <dbReference type="NCBI Taxonomy" id="109636"/>
    <lineage>
        <taxon>Eukaryota</taxon>
        <taxon>Fungi</taxon>
        <taxon>Dikarya</taxon>
        <taxon>Basidiomycota</taxon>
        <taxon>Agaricomycotina</taxon>
        <taxon>Agaricomycetes</taxon>
        <taxon>Agaricomycetidae</taxon>
        <taxon>Agaricales</taxon>
        <taxon>Agaricineae</taxon>
        <taxon>Strophariaceae</taxon>
        <taxon>Pholiota</taxon>
    </lineage>
</organism>
<reference evidence="2" key="1">
    <citation type="submission" date="2020-11" db="EMBL/GenBank/DDBJ databases">
        <authorList>
            <consortium name="DOE Joint Genome Institute"/>
            <person name="Ahrendt S."/>
            <person name="Riley R."/>
            <person name="Andreopoulos W."/>
            <person name="Labutti K."/>
            <person name="Pangilinan J."/>
            <person name="Ruiz-Duenas F.J."/>
            <person name="Barrasa J.M."/>
            <person name="Sanchez-Garcia M."/>
            <person name="Camarero S."/>
            <person name="Miyauchi S."/>
            <person name="Serrano A."/>
            <person name="Linde D."/>
            <person name="Babiker R."/>
            <person name="Drula E."/>
            <person name="Ayuso-Fernandez I."/>
            <person name="Pacheco R."/>
            <person name="Padilla G."/>
            <person name="Ferreira P."/>
            <person name="Barriuso J."/>
            <person name="Kellner H."/>
            <person name="Castanera R."/>
            <person name="Alfaro M."/>
            <person name="Ramirez L."/>
            <person name="Pisabarro A.G."/>
            <person name="Kuo A."/>
            <person name="Tritt A."/>
            <person name="Lipzen A."/>
            <person name="He G."/>
            <person name="Yan M."/>
            <person name="Ng V."/>
            <person name="Cullen D."/>
            <person name="Martin F."/>
            <person name="Rosso M.-N."/>
            <person name="Henrissat B."/>
            <person name="Hibbett D."/>
            <person name="Martinez A.T."/>
            <person name="Grigoriev I.V."/>
        </authorList>
    </citation>
    <scope>NUCLEOTIDE SEQUENCE</scope>
    <source>
        <strain evidence="2">CIRM-BRFM 674</strain>
    </source>
</reference>
<name>A0A9P6CLV9_9AGAR</name>
<proteinExistence type="predicted"/>
<evidence type="ECO:0000256" key="1">
    <source>
        <dbReference type="SAM" id="SignalP"/>
    </source>
</evidence>
<feature type="signal peptide" evidence="1">
    <location>
        <begin position="1"/>
        <end position="20"/>
    </location>
</feature>
<accession>A0A9P6CLV9</accession>
<dbReference type="EMBL" id="MU155767">
    <property type="protein sequence ID" value="KAF9471067.1"/>
    <property type="molecule type" value="Genomic_DNA"/>
</dbReference>
<keyword evidence="1" id="KW-0732">Signal</keyword>